<feature type="compositionally biased region" description="Polar residues" evidence="1">
    <location>
        <begin position="20"/>
        <end position="30"/>
    </location>
</feature>
<reference evidence="2" key="1">
    <citation type="submission" date="2015-04" db="UniProtKB">
        <authorList>
            <consortium name="EnsemblPlants"/>
        </authorList>
    </citation>
    <scope>IDENTIFICATION</scope>
</reference>
<proteinExistence type="predicted"/>
<keyword evidence="3" id="KW-1185">Reference proteome</keyword>
<accession>A0A0E0MJZ8</accession>
<name>A0A0E0MJZ8_ORYPU</name>
<evidence type="ECO:0000313" key="3">
    <source>
        <dbReference type="Proteomes" id="UP000026962"/>
    </source>
</evidence>
<feature type="region of interest" description="Disordered" evidence="1">
    <location>
        <begin position="17"/>
        <end position="36"/>
    </location>
</feature>
<dbReference type="AlphaFoldDB" id="A0A0E0MJZ8"/>
<protein>
    <submittedName>
        <fullName evidence="2">Uncharacterized protein</fullName>
    </submittedName>
</protein>
<sequence>MDKNVADLMGVAHHQVAMGNPSSDSMSTSHEVPKGGTECTVETPHCTMDSCNAKCKTEATSRKCNRLTVRCHKYPTLEKHAILLRVRKKKKWEPESPVLGCSEFMKARRLYDEAHHEPIGDCLEVRRKVVHVC</sequence>
<evidence type="ECO:0000256" key="1">
    <source>
        <dbReference type="SAM" id="MobiDB-lite"/>
    </source>
</evidence>
<dbReference type="EnsemblPlants" id="OPUNC12G03800.1">
    <property type="protein sequence ID" value="OPUNC12G03800.1"/>
    <property type="gene ID" value="OPUNC12G03800"/>
</dbReference>
<evidence type="ECO:0000313" key="2">
    <source>
        <dbReference type="EnsemblPlants" id="OPUNC12G03800.1"/>
    </source>
</evidence>
<dbReference type="HOGENOM" id="CLU_1910055_0_0_1"/>
<dbReference type="Gramene" id="OPUNC12G03800.1">
    <property type="protein sequence ID" value="OPUNC12G03800.1"/>
    <property type="gene ID" value="OPUNC12G03800"/>
</dbReference>
<dbReference type="Proteomes" id="UP000026962">
    <property type="component" value="Chromosome 12"/>
</dbReference>
<organism evidence="2">
    <name type="scientific">Oryza punctata</name>
    <name type="common">Red rice</name>
    <dbReference type="NCBI Taxonomy" id="4537"/>
    <lineage>
        <taxon>Eukaryota</taxon>
        <taxon>Viridiplantae</taxon>
        <taxon>Streptophyta</taxon>
        <taxon>Embryophyta</taxon>
        <taxon>Tracheophyta</taxon>
        <taxon>Spermatophyta</taxon>
        <taxon>Magnoliopsida</taxon>
        <taxon>Liliopsida</taxon>
        <taxon>Poales</taxon>
        <taxon>Poaceae</taxon>
        <taxon>BOP clade</taxon>
        <taxon>Oryzoideae</taxon>
        <taxon>Oryzeae</taxon>
        <taxon>Oryzinae</taxon>
        <taxon>Oryza</taxon>
    </lineage>
</organism>
<reference evidence="2" key="2">
    <citation type="submission" date="2018-05" db="EMBL/GenBank/DDBJ databases">
        <title>OpunRS2 (Oryza punctata Reference Sequence Version 2).</title>
        <authorList>
            <person name="Zhang J."/>
            <person name="Kudrna D."/>
            <person name="Lee S."/>
            <person name="Talag J."/>
            <person name="Welchert J."/>
            <person name="Wing R.A."/>
        </authorList>
    </citation>
    <scope>NUCLEOTIDE SEQUENCE [LARGE SCALE GENOMIC DNA]</scope>
</reference>